<reference evidence="2" key="1">
    <citation type="submission" date="2014-02" db="EMBL/GenBank/DDBJ databases">
        <title>Expanding our view of genomic diversity in Candidatus Accumulibacter clades.</title>
        <authorList>
            <person name="Skennerton C.T."/>
            <person name="Barr J.J."/>
            <person name="Slater F.R."/>
            <person name="Bond P.L."/>
            <person name="Tyson G.W."/>
        </authorList>
    </citation>
    <scope>NUCLEOTIDE SEQUENCE [LARGE SCALE GENOMIC DNA]</scope>
</reference>
<dbReference type="InterPro" id="IPR011009">
    <property type="entry name" value="Kinase-like_dom_sf"/>
</dbReference>
<evidence type="ECO:0000259" key="1">
    <source>
        <dbReference type="Pfam" id="PF01636"/>
    </source>
</evidence>
<name>A0A011NU66_9PROT</name>
<evidence type="ECO:0000313" key="2">
    <source>
        <dbReference type="EMBL" id="EXI68095.1"/>
    </source>
</evidence>
<protein>
    <submittedName>
        <fullName evidence="2">Phosphotransferase enzyme family protein</fullName>
    </submittedName>
</protein>
<accession>A0A011NU66</accession>
<sequence length="513" mass="55836">MSPPLPPLISALLDPARYPHPATTVDLVETHASWLLLAGGFAYKIKKPLRLPFLDYGTLERRRVCCEAELRLNRRFAPQLYLAVLPIAGEPGDPRIGGTGEATEYAVQMRRFAEGGRLDRLCARGQLGRQRISDLAATLAAFHATAAAAPADSPFGEPAEVLAPALANFDELRELLPGDQEAARLTHLRAWTQAEFDRLRARFVARKADGRIRECHGDLHLGNLVVIDGRVTLFDCIEFSEALRWIDVASEIAFTYIDLLDHRQPGLACWFLNEWLACSGDYDAVPMLRFYAVYRALVRAKVSAIRKRQDGADDGQADGYLALAERLVAPPPPRLTITHGVAGCGKTRASRDLLLADAAATTVRLRSDVERKRLFGLAAAAASGSPVDGGIYSAAASERTYERLAELARGLLAAGWSVIVDAAFLERHRRASFSQLATGAGAAFFIVAPAASPGQLVARVRGRLAKRHDASEADLNVLVHQLARVEALGDDERAQLLPARHTGPGQPRHQRLA</sequence>
<dbReference type="EMBL" id="JFAX01000006">
    <property type="protein sequence ID" value="EXI68095.1"/>
    <property type="molecule type" value="Genomic_DNA"/>
</dbReference>
<gene>
    <name evidence="2" type="ORF">AW08_01312</name>
</gene>
<proteinExistence type="predicted"/>
<dbReference type="Pfam" id="PF01636">
    <property type="entry name" value="APH"/>
    <property type="match status" value="1"/>
</dbReference>
<comment type="caution">
    <text evidence="2">The sequence shown here is derived from an EMBL/GenBank/DDBJ whole genome shotgun (WGS) entry which is preliminary data.</text>
</comment>
<feature type="domain" description="Aminoglycoside phosphotransferase" evidence="1">
    <location>
        <begin position="67"/>
        <end position="250"/>
    </location>
</feature>
<dbReference type="PANTHER" id="PTHR43883:SF1">
    <property type="entry name" value="GLUCONOKINASE"/>
    <property type="match status" value="1"/>
</dbReference>
<dbReference type="STRING" id="1454001.AW08_01312"/>
<dbReference type="Gene3D" id="3.90.1200.10">
    <property type="match status" value="1"/>
</dbReference>
<dbReference type="SUPFAM" id="SSF52540">
    <property type="entry name" value="P-loop containing nucleoside triphosphate hydrolases"/>
    <property type="match status" value="1"/>
</dbReference>
<keyword evidence="3" id="KW-1185">Reference proteome</keyword>
<evidence type="ECO:0000313" key="3">
    <source>
        <dbReference type="Proteomes" id="UP000020218"/>
    </source>
</evidence>
<dbReference type="InterPro" id="IPR052732">
    <property type="entry name" value="Cell-binding_unc_protein"/>
</dbReference>
<dbReference type="GO" id="GO:0016740">
    <property type="term" value="F:transferase activity"/>
    <property type="evidence" value="ECO:0007669"/>
    <property type="project" value="UniProtKB-KW"/>
</dbReference>
<dbReference type="PATRIC" id="fig|1454001.3.peg.1364"/>
<dbReference type="SUPFAM" id="SSF56112">
    <property type="entry name" value="Protein kinase-like (PK-like)"/>
    <property type="match status" value="1"/>
</dbReference>
<dbReference type="AlphaFoldDB" id="A0A011NU66"/>
<organism evidence="2 3">
    <name type="scientific">Candidatus Accumulibacter adjunctus</name>
    <dbReference type="NCBI Taxonomy" id="1454001"/>
    <lineage>
        <taxon>Bacteria</taxon>
        <taxon>Pseudomonadati</taxon>
        <taxon>Pseudomonadota</taxon>
        <taxon>Betaproteobacteria</taxon>
        <taxon>Candidatus Accumulibacter</taxon>
    </lineage>
</organism>
<dbReference type="Pfam" id="PF13671">
    <property type="entry name" value="AAA_33"/>
    <property type="match status" value="1"/>
</dbReference>
<dbReference type="Proteomes" id="UP000020218">
    <property type="component" value="Unassembled WGS sequence"/>
</dbReference>
<dbReference type="Gene3D" id="3.40.50.300">
    <property type="entry name" value="P-loop containing nucleotide triphosphate hydrolases"/>
    <property type="match status" value="1"/>
</dbReference>
<dbReference type="PANTHER" id="PTHR43883">
    <property type="entry name" value="SLR0207 PROTEIN"/>
    <property type="match status" value="1"/>
</dbReference>
<dbReference type="InterPro" id="IPR027417">
    <property type="entry name" value="P-loop_NTPase"/>
</dbReference>
<dbReference type="InterPro" id="IPR002575">
    <property type="entry name" value="Aminoglycoside_PTrfase"/>
</dbReference>